<organism evidence="3 4">
    <name type="scientific">Cytospora paraplurivora</name>
    <dbReference type="NCBI Taxonomy" id="2898453"/>
    <lineage>
        <taxon>Eukaryota</taxon>
        <taxon>Fungi</taxon>
        <taxon>Dikarya</taxon>
        <taxon>Ascomycota</taxon>
        <taxon>Pezizomycotina</taxon>
        <taxon>Sordariomycetes</taxon>
        <taxon>Sordariomycetidae</taxon>
        <taxon>Diaporthales</taxon>
        <taxon>Cytosporaceae</taxon>
        <taxon>Cytospora</taxon>
    </lineage>
</organism>
<dbReference type="AlphaFoldDB" id="A0AAN9YPE9"/>
<feature type="domain" description="Clr5" evidence="2">
    <location>
        <begin position="8"/>
        <end position="55"/>
    </location>
</feature>
<evidence type="ECO:0000313" key="4">
    <source>
        <dbReference type="Proteomes" id="UP001320245"/>
    </source>
</evidence>
<evidence type="ECO:0000256" key="1">
    <source>
        <dbReference type="SAM" id="MobiDB-lite"/>
    </source>
</evidence>
<accession>A0AAN9YPE9</accession>
<feature type="region of interest" description="Disordered" evidence="1">
    <location>
        <begin position="127"/>
        <end position="248"/>
    </location>
</feature>
<proteinExistence type="predicted"/>
<evidence type="ECO:0000313" key="3">
    <source>
        <dbReference type="EMBL" id="KAK7749480.1"/>
    </source>
</evidence>
<name>A0AAN9YPE9_9PEZI</name>
<dbReference type="Proteomes" id="UP001320245">
    <property type="component" value="Unassembled WGS sequence"/>
</dbReference>
<protein>
    <recommendedName>
        <fullName evidence="2">Clr5 domain-containing protein</fullName>
    </recommendedName>
</protein>
<comment type="caution">
    <text evidence="3">The sequence shown here is derived from an EMBL/GenBank/DDBJ whole genome shotgun (WGS) entry which is preliminary data.</text>
</comment>
<evidence type="ECO:0000259" key="2">
    <source>
        <dbReference type="Pfam" id="PF14420"/>
    </source>
</evidence>
<feature type="compositionally biased region" description="Polar residues" evidence="1">
    <location>
        <begin position="224"/>
        <end position="235"/>
    </location>
</feature>
<dbReference type="EMBL" id="JAJSPL020000001">
    <property type="protein sequence ID" value="KAK7749480.1"/>
    <property type="molecule type" value="Genomic_DNA"/>
</dbReference>
<dbReference type="InterPro" id="IPR025676">
    <property type="entry name" value="Clr5_dom"/>
</dbReference>
<gene>
    <name evidence="3" type="ORF">SLS53_000055</name>
</gene>
<keyword evidence="4" id="KW-1185">Reference proteome</keyword>
<feature type="compositionally biased region" description="Low complexity" evidence="1">
    <location>
        <begin position="212"/>
        <end position="223"/>
    </location>
</feature>
<sequence>MPRGRPRADCDRHKDLIIQLYQDKTPWTRIEEILLTQHGCKVKARTIIDRFKEWDTSLNRVRTDITDALKDQIRSYWADRDNRPKTDEELHQKLVADGFTISPTAVPRLRNELRLFRRWDHKLGRVRPESEVDRRRRNRRQKGSAFTDAQLAPPDQGDESNVQPQPPEAPQEPQRPQLQTTQPGSNNVPEPRAPKRRRQARQAQPAQPPQPTQSAQTAQPAQTSHPSPHLIQQPSVPVADPSSAVKDA</sequence>
<reference evidence="3 4" key="1">
    <citation type="journal article" date="2023" name="PLoS ONE">
        <title>Cytospora paraplurivora sp. nov. isolated from orchards with fruit tree decline syndrome in Ontario, Canada.</title>
        <authorList>
            <person name="Ilyukhin E."/>
            <person name="Nguyen H.D.T."/>
            <person name="Castle A.J."/>
            <person name="Ellouze W."/>
        </authorList>
    </citation>
    <scope>NUCLEOTIDE SEQUENCE [LARGE SCALE GENOMIC DNA]</scope>
    <source>
        <strain evidence="3 4">FDS-564</strain>
    </source>
</reference>
<dbReference type="Pfam" id="PF14420">
    <property type="entry name" value="Clr5"/>
    <property type="match status" value="1"/>
</dbReference>